<dbReference type="HOGENOM" id="CLU_227855_0_0_0"/>
<dbReference type="FunFam" id="3.40.50.980:FF:000002">
    <property type="entry name" value="Enterobactin synthetase component F"/>
    <property type="match status" value="1"/>
</dbReference>
<evidence type="ECO:0000313" key="8">
    <source>
        <dbReference type="Proteomes" id="UP000001660"/>
    </source>
</evidence>
<dbReference type="NCBIfam" id="NF003417">
    <property type="entry name" value="PRK04813.1"/>
    <property type="match status" value="2"/>
</dbReference>
<dbReference type="Pfam" id="PF00668">
    <property type="entry name" value="Condensation"/>
    <property type="match status" value="2"/>
</dbReference>
<evidence type="ECO:0000259" key="6">
    <source>
        <dbReference type="PROSITE" id="PS50075"/>
    </source>
</evidence>
<dbReference type="Proteomes" id="UP000001660">
    <property type="component" value="Chromosome"/>
</dbReference>
<dbReference type="CDD" id="cd17646">
    <property type="entry name" value="A_NRPS_AB3403-like"/>
    <property type="match status" value="1"/>
</dbReference>
<dbReference type="KEGG" id="nde:NIDE2159"/>
<evidence type="ECO:0000256" key="5">
    <source>
        <dbReference type="SAM" id="MobiDB-lite"/>
    </source>
</evidence>
<dbReference type="InterPro" id="IPR025110">
    <property type="entry name" value="AMP-bd_C"/>
</dbReference>
<gene>
    <name evidence="7" type="ORF">NIDE2159</name>
</gene>
<dbReference type="PROSITE" id="PS00012">
    <property type="entry name" value="PHOSPHOPANTETHEINE"/>
    <property type="match status" value="2"/>
</dbReference>
<dbReference type="FunFam" id="3.30.300.30:FF:000010">
    <property type="entry name" value="Enterobactin synthetase component F"/>
    <property type="match status" value="2"/>
</dbReference>
<dbReference type="InterPro" id="IPR020806">
    <property type="entry name" value="PKS_PP-bd"/>
</dbReference>
<dbReference type="InterPro" id="IPR009081">
    <property type="entry name" value="PP-bd_ACP"/>
</dbReference>
<dbReference type="Gene3D" id="3.30.300.30">
    <property type="match status" value="2"/>
</dbReference>
<sequence length="2178" mass="238850">MQSRSSMLMPHDQTQDPLADVHGSEPEQYLFPMSFGQRRLWFLSQLEPESASYNTAIAVRMKGRVDRRLLVDCFNRIVERHEVLRTSFSTEHGEPVQIIATVGRVTLETDLVANQPEAILVAARDEAQRPFNLQQAPLLRLRLFDIADDDHLLVVTLHHIVCDGWSAQILAREFAQLYVEAVEETDAPLPALPIQYADYAEWQRGWLQGAVLDRHLAYWTRHLAGDLPVIELPTDRPRGAVQTSSGSRYVFTLPQFVADGLRELSRRHNVTLFMTLLAACQTWLMRYTGIGDVCVGTPIACRTKRETEDLIGFFANTLVLRTDLSQNPTFPQLLERVREVVLGGQEHQELPFEELVDALKPARALSHSPLFQVLFALQTTLAEAVRLPGLHVEITEVDAAAAKFDLSLDMAETEAGLEGALEYNTDLFDAATVARMAGHFQTLLAGIVETPDCRLHELPLLSVEERQEALLVGPDDRVTDECFDFAAAFSAQVERSPDAVAVECRGEIRTYAELNREAERIARALTVSGIGPDKIVALLLDRGIGLLTAIVGVLKAGGAYLPLDPSHPPARWGELIHSSAASVVMASESYRARVAESSPRFASGDTILLAIEDCEGNTENASPPPCICSPDQLAYVIYTSGSTGIPKGAMVTQRGLMNHLWSKRDSLGLGADDVVAQTASACFDISVWQHLAALICGGRTLIVPDDEARDPVRLVICLERDAVTVAETVPALLKGIVDGPQAADVPLRSLRWLLPTGEALPPPLCREWLRRYPHVPLVNAYGPAECADDVATATIASPPAADELCMPIGRPIRRTRLIVVDRWLAPVPVGVPGELCIGGIGVGRGYLQDPARTAAAFVPDPFGTEPGARLYRTGDLVRRRKDGSLEFLGRVDHQIKLRGVRIEPGEIDARLRELAGVRDAVTVVREDRPGQKRLVAYVVTSDQAASSIETWRAPLRSQLPEVMIPSRFVRLDALPRTPNGKVDRASLPVPDDPGDEGYAAPRNSVEAQVALIWAEVLQRDRVGIHDNFFELGGDSILSLEVVSRARQAGFNLTPRQVFQHQTVAELTALLAQSIEVPPAITDEELSAELVDAATGAAAKAACANYEDVYPLSPLQQGLLFHSLYAPASGVYIEQMSWRMAGELDVPAFREAWQQTVARHPLLRTRFLWREVSSPIQIVLPAAEIAWREVDGQDGSPSDRAARFSRLVEEDRLTDFDFERPPLMRILLFRVGRDSYDVLWTHHHILMDGWCLPILLQEVLTAYQALRRGAAPLFEPVVPYRHHIVRLLGQDQAEAERFWRTALKGVTTPTVLGEEVAPEEAGQQRSSGTAAITLSPEASAQLLLFAQRHHVTLNTLVQGAWALLLSRYSRESEVLFGTTVSGRSADMPGIERMVGLFINTLPLRVRVAPDAVLSEWLRALLEHNSELRQFEQTPLVQIQGWSGVPRGQALFESLIVFDNHPLDESLEQTTGLTIHAVTLQGQTNYPLTLNVLPGQELTLSLWYHRNRFRDETATRMVRQLETLLTAMIQNPHARLGLLPLLAAAERSQVVEAWNRTGRAYPAGAVPAQIAAQAARTPEAVAVRAGRTTVTYAALLAQASRLAQALQARGIGPEGLVAVALERSVDLVVALLGTWYAGAAFVPLDPTYPTERLRYMLQDSQAALLLTDAVQAARLAHDGPTLCLDRDRTTLDGYPLTPPVQATTGTQLAYVLYTSGSTGQPKGAGNSHAGLRNRLQWMQEAYGLTPADRVLQKTPISFDVSVWEFFWPLLVGAELVMAEPGAHKDPARLIQHIVEQGITTLHFVPPMLQAFIDQPGVETCRSLRQMLCSGEALPATLPPRVQQRLPEVALHNLYGPTEAAIDVTAWTCPTPPAATVPIGRPIANLQIYVLDPQGEPVPIGVPGECYIGGIGVGRGYHRRPDLTAARFVPDPFSEQPGQRLYRTGDLVRYRPDGAIEYLGRLDHQVKIRGVRIELGEVEAALRQQPGIREAVVLARRDGPGGARLVGYVTTVPEPPFDAAGLRQALAQTLPEYLVPAVIVRLAQLPLSPNGKVDRRALPAPEVEAQRTQAYAEPTTATEQQLAAIWAQVLGLARVGRHDNFFELGGDSITSLQVLAKAHREGITLTPKQLFEHPTIASAAAVAVIGTAEAMPPLPDEKRADGIVDVELSDEEMENLLKEIG</sequence>
<dbReference type="eggNOG" id="COG1020">
    <property type="taxonomic scope" value="Bacteria"/>
</dbReference>
<dbReference type="CDD" id="cd19531">
    <property type="entry name" value="LCL_NRPS-like"/>
    <property type="match status" value="1"/>
</dbReference>
<dbReference type="GO" id="GO:0005829">
    <property type="term" value="C:cytosol"/>
    <property type="evidence" value="ECO:0007669"/>
    <property type="project" value="TreeGrafter"/>
</dbReference>
<dbReference type="SUPFAM" id="SSF47336">
    <property type="entry name" value="ACP-like"/>
    <property type="match status" value="2"/>
</dbReference>
<dbReference type="Pfam" id="PF13193">
    <property type="entry name" value="AMP-binding_C"/>
    <property type="match status" value="2"/>
</dbReference>
<evidence type="ECO:0000256" key="1">
    <source>
        <dbReference type="ARBA" id="ARBA00001957"/>
    </source>
</evidence>
<evidence type="ECO:0000256" key="3">
    <source>
        <dbReference type="ARBA" id="ARBA00022450"/>
    </source>
</evidence>
<evidence type="ECO:0000256" key="2">
    <source>
        <dbReference type="ARBA" id="ARBA00006432"/>
    </source>
</evidence>
<dbReference type="Gene3D" id="1.10.1200.10">
    <property type="entry name" value="ACP-like"/>
    <property type="match status" value="2"/>
</dbReference>
<dbReference type="SUPFAM" id="SSF56801">
    <property type="entry name" value="Acetyl-CoA synthetase-like"/>
    <property type="match status" value="2"/>
</dbReference>
<dbReference type="Gene3D" id="3.30.559.30">
    <property type="entry name" value="Nonribosomal peptide synthetase, condensation domain"/>
    <property type="match status" value="2"/>
</dbReference>
<organism evidence="7 8">
    <name type="scientific">Nitrospira defluvii</name>
    <dbReference type="NCBI Taxonomy" id="330214"/>
    <lineage>
        <taxon>Bacteria</taxon>
        <taxon>Pseudomonadati</taxon>
        <taxon>Nitrospirota</taxon>
        <taxon>Nitrospiria</taxon>
        <taxon>Nitrospirales</taxon>
        <taxon>Nitrospiraceae</taxon>
        <taxon>Nitrospira</taxon>
    </lineage>
</organism>
<dbReference type="GO" id="GO:0044550">
    <property type="term" value="P:secondary metabolite biosynthetic process"/>
    <property type="evidence" value="ECO:0007669"/>
    <property type="project" value="UniProtKB-ARBA"/>
</dbReference>
<dbReference type="SUPFAM" id="SSF52777">
    <property type="entry name" value="CoA-dependent acyltransferases"/>
    <property type="match status" value="4"/>
</dbReference>
<dbReference type="FunFam" id="2.30.38.10:FF:000001">
    <property type="entry name" value="Non-ribosomal peptide synthetase PvdI"/>
    <property type="match status" value="2"/>
</dbReference>
<dbReference type="GO" id="GO:0043041">
    <property type="term" value="P:amino acid activation for nonribosomal peptide biosynthetic process"/>
    <property type="evidence" value="ECO:0007669"/>
    <property type="project" value="TreeGrafter"/>
</dbReference>
<dbReference type="InterPro" id="IPR036736">
    <property type="entry name" value="ACP-like_sf"/>
</dbReference>
<dbReference type="Gene3D" id="2.30.38.10">
    <property type="entry name" value="Luciferase, Domain 3"/>
    <property type="match status" value="2"/>
</dbReference>
<feature type="domain" description="Carrier" evidence="6">
    <location>
        <begin position="1000"/>
        <end position="1074"/>
    </location>
</feature>
<dbReference type="EMBL" id="FP929003">
    <property type="protein sequence ID" value="CBK41879.1"/>
    <property type="molecule type" value="Genomic_DNA"/>
</dbReference>
<dbReference type="Pfam" id="PF00501">
    <property type="entry name" value="AMP-binding"/>
    <property type="match status" value="2"/>
</dbReference>
<feature type="region of interest" description="Disordered" evidence="5">
    <location>
        <begin position="979"/>
        <end position="998"/>
    </location>
</feature>
<comment type="similarity">
    <text evidence="2">Belongs to the ATP-dependent AMP-binding enzyme family.</text>
</comment>
<dbReference type="InterPro" id="IPR023213">
    <property type="entry name" value="CAT-like_dom_sf"/>
</dbReference>
<keyword evidence="4" id="KW-0597">Phosphoprotein</keyword>
<dbReference type="GO" id="GO:0003824">
    <property type="term" value="F:catalytic activity"/>
    <property type="evidence" value="ECO:0007669"/>
    <property type="project" value="InterPro"/>
</dbReference>
<dbReference type="SMART" id="SM00823">
    <property type="entry name" value="PKS_PP"/>
    <property type="match status" value="2"/>
</dbReference>
<dbReference type="CDD" id="cd05930">
    <property type="entry name" value="A_NRPS"/>
    <property type="match status" value="1"/>
</dbReference>
<dbReference type="FunFam" id="1.10.1200.10:FF:000005">
    <property type="entry name" value="Nonribosomal peptide synthetase 1"/>
    <property type="match status" value="2"/>
</dbReference>
<dbReference type="GO" id="GO:0031177">
    <property type="term" value="F:phosphopantetheine binding"/>
    <property type="evidence" value="ECO:0007669"/>
    <property type="project" value="InterPro"/>
</dbReference>
<dbReference type="FunFam" id="3.30.559.10:FF:000012">
    <property type="entry name" value="Non-ribosomal peptide synthetase"/>
    <property type="match status" value="1"/>
</dbReference>
<evidence type="ECO:0000313" key="7">
    <source>
        <dbReference type="EMBL" id="CBK41879.1"/>
    </source>
</evidence>
<dbReference type="Gene3D" id="3.40.50.980">
    <property type="match status" value="4"/>
</dbReference>
<keyword evidence="8" id="KW-1185">Reference proteome</keyword>
<dbReference type="InterPro" id="IPR045851">
    <property type="entry name" value="AMP-bd_C_sf"/>
</dbReference>
<protein>
    <submittedName>
        <fullName evidence="7">Putative Multi-domain non-ribosomal peptide synthetase</fullName>
    </submittedName>
</protein>
<dbReference type="InterPro" id="IPR010071">
    <property type="entry name" value="AA_adenyl_dom"/>
</dbReference>
<comment type="cofactor">
    <cofactor evidence="1">
        <name>pantetheine 4'-phosphate</name>
        <dbReference type="ChEBI" id="CHEBI:47942"/>
    </cofactor>
</comment>
<dbReference type="NCBIfam" id="TIGR01733">
    <property type="entry name" value="AA-adenyl-dom"/>
    <property type="match status" value="2"/>
</dbReference>
<dbReference type="InterPro" id="IPR001242">
    <property type="entry name" value="Condensation_dom"/>
</dbReference>
<dbReference type="PANTHER" id="PTHR45527">
    <property type="entry name" value="NONRIBOSOMAL PEPTIDE SYNTHETASE"/>
    <property type="match status" value="1"/>
</dbReference>
<dbReference type="InterPro" id="IPR006162">
    <property type="entry name" value="Ppantetheine_attach_site"/>
</dbReference>
<dbReference type="CDD" id="cd19543">
    <property type="entry name" value="DCL_NRPS"/>
    <property type="match status" value="1"/>
</dbReference>
<reference evidence="7 8" key="1">
    <citation type="journal article" date="2010" name="Proc. Natl. Acad. Sci. U.S.A.">
        <title>A Nitrospira metagenome illuminates the physiology and evolution of globally important nitrite-oxidizing bacteria.</title>
        <authorList>
            <person name="Lucker S."/>
            <person name="Wagner M."/>
            <person name="Maixner F."/>
            <person name="Pelletier E."/>
            <person name="Koch H."/>
            <person name="Vacherie B."/>
            <person name="Rattei T."/>
            <person name="Sinninghe Damste J."/>
            <person name="Spieck E."/>
            <person name="Le Paslier D."/>
            <person name="Daims H."/>
        </authorList>
    </citation>
    <scope>NUCLEOTIDE SEQUENCE [LARGE SCALE GENOMIC DNA]</scope>
</reference>
<dbReference type="FunFam" id="3.40.50.12780:FF:000012">
    <property type="entry name" value="Non-ribosomal peptide synthetase"/>
    <property type="match status" value="2"/>
</dbReference>
<feature type="domain" description="Carrier" evidence="6">
    <location>
        <begin position="2070"/>
        <end position="2144"/>
    </location>
</feature>
<dbReference type="FunFam" id="3.40.50.980:FF:000001">
    <property type="entry name" value="Non-ribosomal peptide synthetase"/>
    <property type="match status" value="2"/>
</dbReference>
<name>D8PF70_9BACT</name>
<dbReference type="InterPro" id="IPR020845">
    <property type="entry name" value="AMP-binding_CS"/>
</dbReference>
<dbReference type="Pfam" id="PF00550">
    <property type="entry name" value="PP-binding"/>
    <property type="match status" value="2"/>
</dbReference>
<dbReference type="InterPro" id="IPR000873">
    <property type="entry name" value="AMP-dep_synth/lig_dom"/>
</dbReference>
<evidence type="ECO:0000256" key="4">
    <source>
        <dbReference type="ARBA" id="ARBA00022553"/>
    </source>
</evidence>
<dbReference type="PROSITE" id="PS00455">
    <property type="entry name" value="AMP_BINDING"/>
    <property type="match status" value="2"/>
</dbReference>
<proteinExistence type="inferred from homology"/>
<accession>D8PF70</accession>
<dbReference type="PANTHER" id="PTHR45527:SF1">
    <property type="entry name" value="FATTY ACID SYNTHASE"/>
    <property type="match status" value="1"/>
</dbReference>
<dbReference type="PROSITE" id="PS50075">
    <property type="entry name" value="CARRIER"/>
    <property type="match status" value="2"/>
</dbReference>
<dbReference type="Gene3D" id="3.30.559.10">
    <property type="entry name" value="Chloramphenicol acetyltransferase-like domain"/>
    <property type="match status" value="2"/>
</dbReference>
<keyword evidence="3" id="KW-0596">Phosphopantetheine</keyword>
<dbReference type="STRING" id="330214.NIDE2159"/>